<dbReference type="InterPro" id="IPR008030">
    <property type="entry name" value="NmrA-like"/>
</dbReference>
<dbReference type="InterPro" id="IPR051609">
    <property type="entry name" value="NmrA/Isoflavone_reductase-like"/>
</dbReference>
<evidence type="ECO:0000313" key="5">
    <source>
        <dbReference type="Proteomes" id="UP001215280"/>
    </source>
</evidence>
<protein>
    <recommendedName>
        <fullName evidence="3">NmrA-like domain-containing protein</fullName>
    </recommendedName>
</protein>
<dbReference type="InterPro" id="IPR045312">
    <property type="entry name" value="PCBER-like"/>
</dbReference>
<evidence type="ECO:0000259" key="3">
    <source>
        <dbReference type="Pfam" id="PF05368"/>
    </source>
</evidence>
<dbReference type="SUPFAM" id="SSF51735">
    <property type="entry name" value="NAD(P)-binding Rossmann-fold domains"/>
    <property type="match status" value="1"/>
</dbReference>
<dbReference type="EMBL" id="JARJLG010000208">
    <property type="protein sequence ID" value="KAJ7728015.1"/>
    <property type="molecule type" value="Genomic_DNA"/>
</dbReference>
<evidence type="ECO:0000313" key="4">
    <source>
        <dbReference type="EMBL" id="KAJ7728015.1"/>
    </source>
</evidence>
<accession>A0AAD7HV79</accession>
<dbReference type="CDD" id="cd05259">
    <property type="entry name" value="PCBER_SDR_a"/>
    <property type="match status" value="1"/>
</dbReference>
<dbReference type="PANTHER" id="PTHR47706">
    <property type="entry name" value="NMRA-LIKE FAMILY PROTEIN"/>
    <property type="match status" value="1"/>
</dbReference>
<organism evidence="4 5">
    <name type="scientific">Mycena maculata</name>
    <dbReference type="NCBI Taxonomy" id="230809"/>
    <lineage>
        <taxon>Eukaryota</taxon>
        <taxon>Fungi</taxon>
        <taxon>Dikarya</taxon>
        <taxon>Basidiomycota</taxon>
        <taxon>Agaricomycotina</taxon>
        <taxon>Agaricomycetes</taxon>
        <taxon>Agaricomycetidae</taxon>
        <taxon>Agaricales</taxon>
        <taxon>Marasmiineae</taxon>
        <taxon>Mycenaceae</taxon>
        <taxon>Mycena</taxon>
    </lineage>
</organism>
<dbReference type="PANTHER" id="PTHR47706:SF6">
    <property type="entry name" value="NMRA-LIKE FAMILY PROTEIN (AFU_ORTHOLOGUE AFUA_6G00280)"/>
    <property type="match status" value="1"/>
</dbReference>
<comment type="caution">
    <text evidence="4">The sequence shown here is derived from an EMBL/GenBank/DDBJ whole genome shotgun (WGS) entry which is preliminary data.</text>
</comment>
<gene>
    <name evidence="4" type="ORF">DFH07DRAFT_851450</name>
</gene>
<dbReference type="Pfam" id="PF05368">
    <property type="entry name" value="NmrA"/>
    <property type="match status" value="1"/>
</dbReference>
<dbReference type="Gene3D" id="3.90.25.10">
    <property type="entry name" value="UDP-galactose 4-epimerase, domain 1"/>
    <property type="match status" value="1"/>
</dbReference>
<dbReference type="AlphaFoldDB" id="A0AAD7HV79"/>
<dbReference type="Gene3D" id="3.40.50.720">
    <property type="entry name" value="NAD(P)-binding Rossmann-like Domain"/>
    <property type="match status" value="1"/>
</dbReference>
<name>A0AAD7HV79_9AGAR</name>
<evidence type="ECO:0000256" key="2">
    <source>
        <dbReference type="ARBA" id="ARBA00023002"/>
    </source>
</evidence>
<keyword evidence="1" id="KW-0521">NADP</keyword>
<reference evidence="4" key="1">
    <citation type="submission" date="2023-03" db="EMBL/GenBank/DDBJ databases">
        <title>Massive genome expansion in bonnet fungi (Mycena s.s.) driven by repeated elements and novel gene families across ecological guilds.</title>
        <authorList>
            <consortium name="Lawrence Berkeley National Laboratory"/>
            <person name="Harder C.B."/>
            <person name="Miyauchi S."/>
            <person name="Viragh M."/>
            <person name="Kuo A."/>
            <person name="Thoen E."/>
            <person name="Andreopoulos B."/>
            <person name="Lu D."/>
            <person name="Skrede I."/>
            <person name="Drula E."/>
            <person name="Henrissat B."/>
            <person name="Morin E."/>
            <person name="Kohler A."/>
            <person name="Barry K."/>
            <person name="LaButti K."/>
            <person name="Morin E."/>
            <person name="Salamov A."/>
            <person name="Lipzen A."/>
            <person name="Mereny Z."/>
            <person name="Hegedus B."/>
            <person name="Baldrian P."/>
            <person name="Stursova M."/>
            <person name="Weitz H."/>
            <person name="Taylor A."/>
            <person name="Grigoriev I.V."/>
            <person name="Nagy L.G."/>
            <person name="Martin F."/>
            <person name="Kauserud H."/>
        </authorList>
    </citation>
    <scope>NUCLEOTIDE SEQUENCE</scope>
    <source>
        <strain evidence="4">CBHHK188m</strain>
    </source>
</reference>
<keyword evidence="2" id="KW-0560">Oxidoreductase</keyword>
<keyword evidence="5" id="KW-1185">Reference proteome</keyword>
<sequence>MSKQRVLLLGATGETGGSILQGLLEDPNSFDVEVLVRPSAADFPRIKELADRGVKVHSVDIASLPELVKTLVGIDVFISAIDPWSQLAQLNLATAAKEAGVKRFIPCAFTTVAPPGGIMALRDDKERVYEHIRKLYLPYTVIDVAYWYQLSFPALPSGRVDYASVFPRLGVHGDGSMPTMLTDLRDIGPFVALIIKDPRTLNRLVIAYGDVLSENETFRIMEDLSGEKINRVHVSIEEVIASRAGASAALKADPENVGARMLAWGEDYKYSKYVRGDNTPEHAQYLGYLDARELYPEFKPRSFTDFVGELLAGKVQKPYASRAEQIKKFKKD</sequence>
<evidence type="ECO:0000256" key="1">
    <source>
        <dbReference type="ARBA" id="ARBA00022857"/>
    </source>
</evidence>
<feature type="domain" description="NmrA-like" evidence="3">
    <location>
        <begin position="3"/>
        <end position="242"/>
    </location>
</feature>
<dbReference type="Proteomes" id="UP001215280">
    <property type="component" value="Unassembled WGS sequence"/>
</dbReference>
<dbReference type="GO" id="GO:0016491">
    <property type="term" value="F:oxidoreductase activity"/>
    <property type="evidence" value="ECO:0007669"/>
    <property type="project" value="UniProtKB-KW"/>
</dbReference>
<dbReference type="InterPro" id="IPR036291">
    <property type="entry name" value="NAD(P)-bd_dom_sf"/>
</dbReference>
<proteinExistence type="predicted"/>